<dbReference type="AlphaFoldDB" id="A0A9P0LRH1"/>
<dbReference type="EC" id="2.7.7.6" evidence="2"/>
<keyword evidence="4" id="KW-0808">Transferase</keyword>
<protein>
    <recommendedName>
        <fullName evidence="2">DNA-directed RNA polymerase</fullName>
        <ecNumber evidence="2">2.7.7.6</ecNumber>
    </recommendedName>
</protein>
<keyword evidence="9" id="KW-1185">Reference proteome</keyword>
<evidence type="ECO:0000256" key="6">
    <source>
        <dbReference type="ARBA" id="ARBA00023163"/>
    </source>
</evidence>
<dbReference type="EMBL" id="CAKOFQ010007441">
    <property type="protein sequence ID" value="CAH2001248.1"/>
    <property type="molecule type" value="Genomic_DNA"/>
</dbReference>
<evidence type="ECO:0000256" key="3">
    <source>
        <dbReference type="ARBA" id="ARBA00022478"/>
    </source>
</evidence>
<dbReference type="GO" id="GO:0006351">
    <property type="term" value="P:DNA-templated transcription"/>
    <property type="evidence" value="ECO:0007669"/>
    <property type="project" value="InterPro"/>
</dbReference>
<evidence type="ECO:0000259" key="7">
    <source>
        <dbReference type="Pfam" id="PF04997"/>
    </source>
</evidence>
<dbReference type="PANTHER" id="PTHR19376:SF11">
    <property type="entry name" value="DNA-DIRECTED RNA POLYMERASE I SUBUNIT RPA1"/>
    <property type="match status" value="1"/>
</dbReference>
<name>A0A9P0LRH1_ACAOB</name>
<evidence type="ECO:0000313" key="8">
    <source>
        <dbReference type="EMBL" id="CAH2001248.1"/>
    </source>
</evidence>
<reference evidence="8" key="1">
    <citation type="submission" date="2022-03" db="EMBL/GenBank/DDBJ databases">
        <authorList>
            <person name="Sayadi A."/>
        </authorList>
    </citation>
    <scope>NUCLEOTIDE SEQUENCE</scope>
</reference>
<dbReference type="SUPFAM" id="SSF64484">
    <property type="entry name" value="beta and beta-prime subunits of DNA dependent RNA-polymerase"/>
    <property type="match status" value="1"/>
</dbReference>
<dbReference type="GO" id="GO:0003899">
    <property type="term" value="F:DNA-directed RNA polymerase activity"/>
    <property type="evidence" value="ECO:0007669"/>
    <property type="project" value="UniProtKB-EC"/>
</dbReference>
<dbReference type="Proteomes" id="UP001152888">
    <property type="component" value="Unassembled WGS sequence"/>
</dbReference>
<evidence type="ECO:0000256" key="2">
    <source>
        <dbReference type="ARBA" id="ARBA00012418"/>
    </source>
</evidence>
<dbReference type="GO" id="GO:0003677">
    <property type="term" value="F:DNA binding"/>
    <property type="evidence" value="ECO:0007669"/>
    <property type="project" value="InterPro"/>
</dbReference>
<proteinExistence type="inferred from homology"/>
<accession>A0A9P0LRH1</accession>
<dbReference type="OrthoDB" id="270392at2759"/>
<dbReference type="InterPro" id="IPR045867">
    <property type="entry name" value="DNA-dir_RpoC_beta_prime"/>
</dbReference>
<dbReference type="InterPro" id="IPR044893">
    <property type="entry name" value="RNA_pol_Rpb1_clamp_domain"/>
</dbReference>
<sequence length="252" mass="28554">MNIHLRQENVQFSLFTSEEIKRMSVCQIVTPLTLDALGHPIPGGLYDRRLGPLSDDADACGTCAKTIANCPGHFGYIELPLPVVNPLFHKIIGTLMKISCLHCHHIQIPIHIKRILVIQLKLLNCGLLTDSMEAEQLMMELISTHQSYEKIPEESIQPVLKYEKLADEMIGVLKGNILSTQNVETLRNQFIYKTLRDVKARKTCMFCKRHIDRIQALKNKIILSARKLDKGADKTITIKGVESKYVNPEESR</sequence>
<dbReference type="GO" id="GO:0005736">
    <property type="term" value="C:RNA polymerase I complex"/>
    <property type="evidence" value="ECO:0007669"/>
    <property type="project" value="TreeGrafter"/>
</dbReference>
<evidence type="ECO:0000256" key="4">
    <source>
        <dbReference type="ARBA" id="ARBA00022679"/>
    </source>
</evidence>
<dbReference type="Gene3D" id="4.10.860.120">
    <property type="entry name" value="RNA polymerase II, clamp domain"/>
    <property type="match status" value="1"/>
</dbReference>
<dbReference type="PANTHER" id="PTHR19376">
    <property type="entry name" value="DNA-DIRECTED RNA POLYMERASE"/>
    <property type="match status" value="1"/>
</dbReference>
<dbReference type="Pfam" id="PF04997">
    <property type="entry name" value="RNA_pol_Rpb1_1"/>
    <property type="match status" value="1"/>
</dbReference>
<keyword evidence="5" id="KW-0548">Nucleotidyltransferase</keyword>
<organism evidence="8 9">
    <name type="scientific">Acanthoscelides obtectus</name>
    <name type="common">Bean weevil</name>
    <name type="synonym">Bruchus obtectus</name>
    <dbReference type="NCBI Taxonomy" id="200917"/>
    <lineage>
        <taxon>Eukaryota</taxon>
        <taxon>Metazoa</taxon>
        <taxon>Ecdysozoa</taxon>
        <taxon>Arthropoda</taxon>
        <taxon>Hexapoda</taxon>
        <taxon>Insecta</taxon>
        <taxon>Pterygota</taxon>
        <taxon>Neoptera</taxon>
        <taxon>Endopterygota</taxon>
        <taxon>Coleoptera</taxon>
        <taxon>Polyphaga</taxon>
        <taxon>Cucujiformia</taxon>
        <taxon>Chrysomeloidea</taxon>
        <taxon>Chrysomelidae</taxon>
        <taxon>Bruchinae</taxon>
        <taxon>Bruchini</taxon>
        <taxon>Acanthoscelides</taxon>
    </lineage>
</organism>
<keyword evidence="3" id="KW-0240">DNA-directed RNA polymerase</keyword>
<dbReference type="InterPro" id="IPR007080">
    <property type="entry name" value="RNA_pol_Rpb1_1"/>
</dbReference>
<evidence type="ECO:0000256" key="5">
    <source>
        <dbReference type="ARBA" id="ARBA00022695"/>
    </source>
</evidence>
<gene>
    <name evidence="8" type="ORF">ACAOBT_LOCUS26072</name>
</gene>
<evidence type="ECO:0000256" key="1">
    <source>
        <dbReference type="ARBA" id="ARBA00006460"/>
    </source>
</evidence>
<comment type="caution">
    <text evidence="8">The sequence shown here is derived from an EMBL/GenBank/DDBJ whole genome shotgun (WGS) entry which is preliminary data.</text>
</comment>
<evidence type="ECO:0000313" key="9">
    <source>
        <dbReference type="Proteomes" id="UP001152888"/>
    </source>
</evidence>
<feature type="domain" description="RNA polymerase Rpb1" evidence="7">
    <location>
        <begin position="8"/>
        <end position="201"/>
    </location>
</feature>
<keyword evidence="6" id="KW-0804">Transcription</keyword>
<comment type="similarity">
    <text evidence="1">Belongs to the RNA polymerase beta' chain family.</text>
</comment>